<evidence type="ECO:0000256" key="3">
    <source>
        <dbReference type="ARBA" id="ARBA00022598"/>
    </source>
</evidence>
<keyword evidence="3 8" id="KW-0436">Ligase</keyword>
<evidence type="ECO:0000256" key="7">
    <source>
        <dbReference type="ARBA" id="ARBA00048539"/>
    </source>
</evidence>
<feature type="domain" description="Lysidine-tRNA(Ile) synthetase C-terminal" evidence="9">
    <location>
        <begin position="382"/>
        <end position="455"/>
    </location>
</feature>
<keyword evidence="6 8" id="KW-0067">ATP-binding</keyword>
<evidence type="ECO:0000256" key="2">
    <source>
        <dbReference type="ARBA" id="ARBA00022490"/>
    </source>
</evidence>
<evidence type="ECO:0000259" key="9">
    <source>
        <dbReference type="SMART" id="SM00977"/>
    </source>
</evidence>
<evidence type="ECO:0000256" key="8">
    <source>
        <dbReference type="HAMAP-Rule" id="MF_01161"/>
    </source>
</evidence>
<comment type="subcellular location">
    <subcellularLocation>
        <location evidence="1 8">Cytoplasm</location>
    </subcellularLocation>
</comment>
<comment type="similarity">
    <text evidence="8">Belongs to the tRNA(Ile)-lysidine synthase family.</text>
</comment>
<dbReference type="InterPro" id="IPR014729">
    <property type="entry name" value="Rossmann-like_a/b/a_fold"/>
</dbReference>
<keyword evidence="11" id="KW-1185">Reference proteome</keyword>
<comment type="domain">
    <text evidence="8">The N-terminal region contains the highly conserved SGGXDS motif, predicted to be a P-loop motif involved in ATP binding.</text>
</comment>
<feature type="binding site" evidence="8">
    <location>
        <begin position="44"/>
        <end position="49"/>
    </location>
    <ligand>
        <name>ATP</name>
        <dbReference type="ChEBI" id="CHEBI:30616"/>
    </ligand>
</feature>
<dbReference type="InterPro" id="IPR011063">
    <property type="entry name" value="TilS/TtcA_N"/>
</dbReference>
<dbReference type="NCBIfam" id="TIGR02433">
    <property type="entry name" value="lysidine_TilS_C"/>
    <property type="match status" value="1"/>
</dbReference>
<dbReference type="PANTHER" id="PTHR43033">
    <property type="entry name" value="TRNA(ILE)-LYSIDINE SYNTHASE-RELATED"/>
    <property type="match status" value="1"/>
</dbReference>
<dbReference type="Pfam" id="PF01171">
    <property type="entry name" value="ATP_bind_3"/>
    <property type="match status" value="1"/>
</dbReference>
<dbReference type="Gene3D" id="3.40.50.620">
    <property type="entry name" value="HUPs"/>
    <property type="match status" value="1"/>
</dbReference>
<dbReference type="CDD" id="cd01992">
    <property type="entry name" value="TilS_N"/>
    <property type="match status" value="1"/>
</dbReference>
<dbReference type="HAMAP" id="MF_01161">
    <property type="entry name" value="tRNA_Ile_lys_synt"/>
    <property type="match status" value="1"/>
</dbReference>
<dbReference type="InterPro" id="IPR012795">
    <property type="entry name" value="tRNA_Ile_lys_synt_N"/>
</dbReference>
<evidence type="ECO:0000256" key="1">
    <source>
        <dbReference type="ARBA" id="ARBA00004496"/>
    </source>
</evidence>
<dbReference type="InterPro" id="IPR012094">
    <property type="entry name" value="tRNA_Ile_lys_synt"/>
</dbReference>
<dbReference type="SMART" id="SM00977">
    <property type="entry name" value="TilS_C"/>
    <property type="match status" value="1"/>
</dbReference>
<protein>
    <recommendedName>
        <fullName evidence="8">tRNA(Ile)-lysidine synthase</fullName>
        <ecNumber evidence="8">6.3.4.19</ecNumber>
    </recommendedName>
    <alternativeName>
        <fullName evidence="8">tRNA(Ile)-2-lysyl-cytidine synthase</fullName>
    </alternativeName>
    <alternativeName>
        <fullName evidence="8">tRNA(Ile)-lysidine synthetase</fullName>
    </alternativeName>
</protein>
<comment type="catalytic activity">
    <reaction evidence="7 8">
        <text>cytidine(34) in tRNA(Ile2) + L-lysine + ATP = lysidine(34) in tRNA(Ile2) + AMP + diphosphate + H(+)</text>
        <dbReference type="Rhea" id="RHEA:43744"/>
        <dbReference type="Rhea" id="RHEA-COMP:10625"/>
        <dbReference type="Rhea" id="RHEA-COMP:10670"/>
        <dbReference type="ChEBI" id="CHEBI:15378"/>
        <dbReference type="ChEBI" id="CHEBI:30616"/>
        <dbReference type="ChEBI" id="CHEBI:32551"/>
        <dbReference type="ChEBI" id="CHEBI:33019"/>
        <dbReference type="ChEBI" id="CHEBI:82748"/>
        <dbReference type="ChEBI" id="CHEBI:83665"/>
        <dbReference type="ChEBI" id="CHEBI:456215"/>
        <dbReference type="EC" id="6.3.4.19"/>
    </reaction>
</comment>
<keyword evidence="2 8" id="KW-0963">Cytoplasm</keyword>
<keyword evidence="4 8" id="KW-0819">tRNA processing</keyword>
<evidence type="ECO:0000313" key="11">
    <source>
        <dbReference type="Proteomes" id="UP000217805"/>
    </source>
</evidence>
<dbReference type="Proteomes" id="UP000217805">
    <property type="component" value="Chromosome"/>
</dbReference>
<organism evidence="10 11">
    <name type="scientific">Blattabacterium cuenoti BPAY</name>
    <dbReference type="NCBI Taxonomy" id="1457031"/>
    <lineage>
        <taxon>Bacteria</taxon>
        <taxon>Pseudomonadati</taxon>
        <taxon>Bacteroidota</taxon>
        <taxon>Flavobacteriia</taxon>
        <taxon>Flavobacteriales</taxon>
        <taxon>Blattabacteriaceae</taxon>
        <taxon>Blattabacterium</taxon>
    </lineage>
</organism>
<proteinExistence type="inferred from homology"/>
<dbReference type="PANTHER" id="PTHR43033:SF1">
    <property type="entry name" value="TRNA(ILE)-LYSIDINE SYNTHASE-RELATED"/>
    <property type="match status" value="1"/>
</dbReference>
<accession>A0ABM7EYD3</accession>
<name>A0ABM7EYD3_9FLAO</name>
<dbReference type="InterPro" id="IPR012796">
    <property type="entry name" value="Lysidine-tRNA-synth_C"/>
</dbReference>
<comment type="function">
    <text evidence="8">Ligates lysine onto the cytidine present at position 34 of the AUA codon-specific tRNA(Ile) that contains the anticodon CAU, in an ATP-dependent manner. Cytidine is converted to lysidine, thus changing the amino acid specificity of the tRNA from methionine to isoleucine.</text>
</comment>
<dbReference type="SUPFAM" id="SSF56037">
    <property type="entry name" value="PheT/TilS domain"/>
    <property type="match status" value="1"/>
</dbReference>
<reference evidence="10 11" key="1">
    <citation type="journal article" date="2015" name="Microbes Environ.">
        <title>An Efficient Strategy Developed for Next-Generation Sequencing of Endosymbiont Genomes Performed Using Crude DNA Isolated from Host Tissues: A Case Study of Blattabacterium cuenoti Inhabiting the Fat Bodies of Cockroaches.</title>
        <authorList>
            <person name="Kinjo Y."/>
            <person name="Saitoh S."/>
            <person name="Tokuda G."/>
        </authorList>
    </citation>
    <scope>NUCLEOTIDE SEQUENCE [LARGE SCALE GENOMIC DNA]</scope>
    <source>
        <strain evidence="10 11">BPAY</strain>
    </source>
</reference>
<keyword evidence="5 8" id="KW-0547">Nucleotide-binding</keyword>
<dbReference type="NCBIfam" id="TIGR02432">
    <property type="entry name" value="lysidine_TilS_N"/>
    <property type="match status" value="1"/>
</dbReference>
<dbReference type="EMBL" id="AP014609">
    <property type="protein sequence ID" value="BAR91967.1"/>
    <property type="molecule type" value="Genomic_DNA"/>
</dbReference>
<gene>
    <name evidence="8 10" type="primary">tilS</name>
    <name evidence="10" type="ORF">BPAY_216</name>
</gene>
<evidence type="ECO:0000256" key="5">
    <source>
        <dbReference type="ARBA" id="ARBA00022741"/>
    </source>
</evidence>
<evidence type="ECO:0000313" key="10">
    <source>
        <dbReference type="EMBL" id="BAR91967.1"/>
    </source>
</evidence>
<sequence length="458" mass="54807">MLNLLVEIVMEKISYNHFFIDKIKKYFFLNSLNKMKKKVCVAVSGGLDSMVLINLLLDIPEIESEVAHCNFSLRNQESNEDEFFIRNFCDKQNIICHVKKFDTLNFSKKYKLSIQMAARKLRYDWFSKLLKKNSYEYMVLGHHFDDSIETFFINAFRGTGIKGLLGIPEKNKKFIRPLSNFNKKEILHYAKIKNIKWRLDRSNQNIKYLRNKIRSVLSRFYSFSFQNGLKRTINHLYDENFLIENKIEEVRKEITIEKKNDPFFWKIECKKIKKLNPLSFYLFKLFSPYGFNDIHSMKHLIDAQSGKQLISKIYRIIKSRNHWLLVSHKFLLENLNKIYIIQNLKIVKKMFLPVNIKFFLNPKKESKQNMCLIDFDKIQFPLLLRTWRTGDFFYPLKMKGKKKLSKYYKEKKFSLLKKEHTWLLINGNGSIILILGNRLDDRFKVTENTKKILGITKI</sequence>
<dbReference type="EC" id="6.3.4.19" evidence="8"/>
<evidence type="ECO:0000256" key="6">
    <source>
        <dbReference type="ARBA" id="ARBA00022840"/>
    </source>
</evidence>
<dbReference type="SUPFAM" id="SSF52402">
    <property type="entry name" value="Adenine nucleotide alpha hydrolases-like"/>
    <property type="match status" value="1"/>
</dbReference>
<evidence type="ECO:0000256" key="4">
    <source>
        <dbReference type="ARBA" id="ARBA00022694"/>
    </source>
</evidence>